<evidence type="ECO:0000313" key="3">
    <source>
        <dbReference type="Proteomes" id="UP000461506"/>
    </source>
</evidence>
<dbReference type="Proteomes" id="UP000461506">
    <property type="component" value="Unassembled WGS sequence"/>
</dbReference>
<dbReference type="InterPro" id="IPR046240">
    <property type="entry name" value="DUF6273"/>
</dbReference>
<proteinExistence type="predicted"/>
<dbReference type="EMBL" id="WKQN01000005">
    <property type="protein sequence ID" value="MSC63161.1"/>
    <property type="molecule type" value="Genomic_DNA"/>
</dbReference>
<dbReference type="Pfam" id="PF19789">
    <property type="entry name" value="DUF6273"/>
    <property type="match status" value="1"/>
</dbReference>
<reference evidence="2 3" key="1">
    <citation type="journal article" date="2019" name="Nat. Med.">
        <title>A library of human gut bacterial isolates paired with longitudinal multiomics data enables mechanistic microbiome research.</title>
        <authorList>
            <person name="Poyet M."/>
            <person name="Groussin M."/>
            <person name="Gibbons S.M."/>
            <person name="Avila-Pacheco J."/>
            <person name="Jiang X."/>
            <person name="Kearney S.M."/>
            <person name="Perrotta A.R."/>
            <person name="Berdy B."/>
            <person name="Zhao S."/>
            <person name="Lieberman T.D."/>
            <person name="Swanson P.K."/>
            <person name="Smith M."/>
            <person name="Roesemann S."/>
            <person name="Alexander J.E."/>
            <person name="Rich S.A."/>
            <person name="Livny J."/>
            <person name="Vlamakis H."/>
            <person name="Clish C."/>
            <person name="Bullock K."/>
            <person name="Deik A."/>
            <person name="Scott J."/>
            <person name="Pierce K.A."/>
            <person name="Xavier R.J."/>
            <person name="Alm E.J."/>
        </authorList>
    </citation>
    <scope>NUCLEOTIDE SEQUENCE [LARGE SCALE GENOMIC DNA]</scope>
    <source>
        <strain evidence="2 3">BIOML-A1</strain>
    </source>
</reference>
<sequence length="271" mass="29576">MAIYTGIDGSAKSVSKIYTGVGGTARPVHKGYIGVDGVAKKFYDGGNPISSFALGTEFGISDPSGNKTYWYKLIHKGVPGGGLYDSTANGAWLWRTNIAASTSISNNYIYGYEGWALDNWCVNYPGGNITSSVANRLMTVHLPYVKQADYGSANVSSGSNGLSRKCFLLSAVEMGVYTWQGVDGLMAQEGAKLDYFDYTTAATDKRKADKEYWTRSKRTHNGNYMYAFYADGSLCNAGYRENSHGLRPCIVLPLNTLVTTFKFLGELNYIN</sequence>
<dbReference type="AlphaFoldDB" id="A0A844DTW6"/>
<evidence type="ECO:0000259" key="1">
    <source>
        <dbReference type="Pfam" id="PF19789"/>
    </source>
</evidence>
<dbReference type="RefSeq" id="WP_154277019.1">
    <property type="nucleotide sequence ID" value="NZ_WKQN01000005.1"/>
</dbReference>
<comment type="caution">
    <text evidence="2">The sequence shown here is derived from an EMBL/GenBank/DDBJ whole genome shotgun (WGS) entry which is preliminary data.</text>
</comment>
<protein>
    <recommendedName>
        <fullName evidence="1">DUF6273 domain-containing protein</fullName>
    </recommendedName>
</protein>
<gene>
    <name evidence="2" type="ORF">GKD95_07395</name>
</gene>
<name>A0A844DTW6_9FIRM</name>
<evidence type="ECO:0000313" key="2">
    <source>
        <dbReference type="EMBL" id="MSC63161.1"/>
    </source>
</evidence>
<feature type="domain" description="DUF6273" evidence="1">
    <location>
        <begin position="92"/>
        <end position="253"/>
    </location>
</feature>
<accession>A0A844DTW6</accession>
<organism evidence="2 3">
    <name type="scientific">Faecalibacterium prausnitzii</name>
    <dbReference type="NCBI Taxonomy" id="853"/>
    <lineage>
        <taxon>Bacteria</taxon>
        <taxon>Bacillati</taxon>
        <taxon>Bacillota</taxon>
        <taxon>Clostridia</taxon>
        <taxon>Eubacteriales</taxon>
        <taxon>Oscillospiraceae</taxon>
        <taxon>Faecalibacterium</taxon>
    </lineage>
</organism>